<reference evidence="2" key="1">
    <citation type="journal article" date="2019" name="Int. J. Syst. Evol. Microbiol.">
        <title>The Global Catalogue of Microorganisms (GCM) 10K type strain sequencing project: providing services to taxonomists for standard genome sequencing and annotation.</title>
        <authorList>
            <consortium name="The Broad Institute Genomics Platform"/>
            <consortium name="The Broad Institute Genome Sequencing Center for Infectious Disease"/>
            <person name="Wu L."/>
            <person name="Ma J."/>
        </authorList>
    </citation>
    <scope>NUCLEOTIDE SEQUENCE [LARGE SCALE GENOMIC DNA]</scope>
    <source>
        <strain evidence="2">CGMCC 1.18439</strain>
    </source>
</reference>
<evidence type="ECO:0000313" key="1">
    <source>
        <dbReference type="EMBL" id="GHG08776.1"/>
    </source>
</evidence>
<protein>
    <submittedName>
        <fullName evidence="1">Uncharacterized protein</fullName>
    </submittedName>
</protein>
<organism evidence="1 2">
    <name type="scientific">Deinococcus piscis</name>
    <dbReference type="NCBI Taxonomy" id="394230"/>
    <lineage>
        <taxon>Bacteria</taxon>
        <taxon>Thermotogati</taxon>
        <taxon>Deinococcota</taxon>
        <taxon>Deinococci</taxon>
        <taxon>Deinococcales</taxon>
        <taxon>Deinococcaceae</taxon>
        <taxon>Deinococcus</taxon>
    </lineage>
</organism>
<comment type="caution">
    <text evidence="1">The sequence shown here is derived from an EMBL/GenBank/DDBJ whole genome shotgun (WGS) entry which is preliminary data.</text>
</comment>
<accession>A0ABQ3K900</accession>
<keyword evidence="2" id="KW-1185">Reference proteome</keyword>
<dbReference type="EMBL" id="BNAL01000032">
    <property type="protein sequence ID" value="GHG08776.1"/>
    <property type="molecule type" value="Genomic_DNA"/>
</dbReference>
<sequence length="108" mass="11647">MTRHESFDQEKTTPSPYNEAMSVLALLAATALSSPAEQSPRDAVRVTALEGGRIGLQQGNLRSTLNVAASINGCTGQVYDGWSGDKYGLGFGLRVIDQVKKGNYWLSR</sequence>
<name>A0ABQ3K900_9DEIO</name>
<evidence type="ECO:0000313" key="2">
    <source>
        <dbReference type="Proteomes" id="UP000632154"/>
    </source>
</evidence>
<dbReference type="Proteomes" id="UP000632154">
    <property type="component" value="Unassembled WGS sequence"/>
</dbReference>
<proteinExistence type="predicted"/>
<gene>
    <name evidence="1" type="ORF">GCM10017783_21750</name>
</gene>